<comment type="caution">
    <text evidence="1">The sequence shown here is derived from an EMBL/GenBank/DDBJ whole genome shotgun (WGS) entry which is preliminary data.</text>
</comment>
<dbReference type="SUPFAM" id="SSF48403">
    <property type="entry name" value="Ankyrin repeat"/>
    <property type="match status" value="1"/>
</dbReference>
<dbReference type="PANTHER" id="PTHR24121">
    <property type="entry name" value="NO MECHANORECEPTOR POTENTIAL C, ISOFORM D-RELATED"/>
    <property type="match status" value="1"/>
</dbReference>
<dbReference type="Gene3D" id="1.25.40.20">
    <property type="entry name" value="Ankyrin repeat-containing domain"/>
    <property type="match status" value="2"/>
</dbReference>
<dbReference type="OrthoDB" id="686324at2759"/>
<protein>
    <submittedName>
        <fullName evidence="1">Uncharacterized protein</fullName>
    </submittedName>
</protein>
<accession>A0A835DSN5</accession>
<evidence type="ECO:0000313" key="1">
    <source>
        <dbReference type="EMBL" id="KAF8643497.1"/>
    </source>
</evidence>
<organism evidence="1 2">
    <name type="scientific">Digitaria exilis</name>
    <dbReference type="NCBI Taxonomy" id="1010633"/>
    <lineage>
        <taxon>Eukaryota</taxon>
        <taxon>Viridiplantae</taxon>
        <taxon>Streptophyta</taxon>
        <taxon>Embryophyta</taxon>
        <taxon>Tracheophyta</taxon>
        <taxon>Spermatophyta</taxon>
        <taxon>Magnoliopsida</taxon>
        <taxon>Liliopsida</taxon>
        <taxon>Poales</taxon>
        <taxon>Poaceae</taxon>
        <taxon>PACMAD clade</taxon>
        <taxon>Panicoideae</taxon>
        <taxon>Panicodae</taxon>
        <taxon>Paniceae</taxon>
        <taxon>Anthephorinae</taxon>
        <taxon>Digitaria</taxon>
    </lineage>
</organism>
<reference evidence="1" key="1">
    <citation type="submission" date="2020-07" db="EMBL/GenBank/DDBJ databases">
        <title>Genome sequence and genetic diversity analysis of an under-domesticated orphan crop, white fonio (Digitaria exilis).</title>
        <authorList>
            <person name="Bennetzen J.L."/>
            <person name="Chen S."/>
            <person name="Ma X."/>
            <person name="Wang X."/>
            <person name="Yssel A.E.J."/>
            <person name="Chaluvadi S.R."/>
            <person name="Johnson M."/>
            <person name="Gangashetty P."/>
            <person name="Hamidou F."/>
            <person name="Sanogo M.D."/>
            <person name="Zwaenepoel A."/>
            <person name="Wallace J."/>
            <person name="Van De Peer Y."/>
            <person name="Van Deynze A."/>
        </authorList>
    </citation>
    <scope>NUCLEOTIDE SEQUENCE</scope>
    <source>
        <tissue evidence="1">Leaves</tissue>
    </source>
</reference>
<dbReference type="InterPro" id="IPR036770">
    <property type="entry name" value="Ankyrin_rpt-contain_sf"/>
</dbReference>
<name>A0A835DSN5_9POAL</name>
<dbReference type="InterPro" id="IPR002110">
    <property type="entry name" value="Ankyrin_rpt"/>
</dbReference>
<dbReference type="Pfam" id="PF12796">
    <property type="entry name" value="Ank_2"/>
    <property type="match status" value="1"/>
</dbReference>
<dbReference type="Proteomes" id="UP000636709">
    <property type="component" value="Unassembled WGS sequence"/>
</dbReference>
<proteinExistence type="predicted"/>
<dbReference type="SMART" id="SM00248">
    <property type="entry name" value="ANK"/>
    <property type="match status" value="4"/>
</dbReference>
<sequence>MASPTREETPSFTVAANALAELLEAKLMVATCRGDCQRLKDVLNKEDATTMVVVMATRKQDSPKPALASMNPELLAAACEGNQGELNLFLNRNRTQQGSVAILRSPDDVEEGVNMPAESRASLVDGVTVEGDTVLHVVAANGDDTNFLHCATFIMDLAGHLLFARNYNGDTLLHCAARAKKSKMVTHLIGHLARSQNNKLVKDLLRGENNSQETVLHAAVRNGDNDLVEKLLMDDSELAMFPEKGSTPVYLAILLDMGTIAQTLHDKSLSDDLCYYSGPNGQNALRAAALRSKGTHHLSLLRSN</sequence>
<gene>
    <name evidence="1" type="ORF">HU200_066847</name>
</gene>
<dbReference type="EMBL" id="JACEFO010003185">
    <property type="protein sequence ID" value="KAF8643497.1"/>
    <property type="molecule type" value="Genomic_DNA"/>
</dbReference>
<keyword evidence="2" id="KW-1185">Reference proteome</keyword>
<dbReference type="PANTHER" id="PTHR24121:SF21">
    <property type="entry name" value="ANKYRIN REPEAT FAMILY PROTEIN"/>
    <property type="match status" value="1"/>
</dbReference>
<evidence type="ECO:0000313" key="2">
    <source>
        <dbReference type="Proteomes" id="UP000636709"/>
    </source>
</evidence>
<dbReference type="AlphaFoldDB" id="A0A835DSN5"/>
<dbReference type="Pfam" id="PF00023">
    <property type="entry name" value="Ank"/>
    <property type="match status" value="1"/>
</dbReference>